<evidence type="ECO:0000313" key="2">
    <source>
        <dbReference type="Proteomes" id="UP000037784"/>
    </source>
</evidence>
<dbReference type="InParanoid" id="A0A0M8KAP4"/>
<proteinExistence type="predicted"/>
<organism evidence="1 2">
    <name type="scientific">Ardenticatena maritima</name>
    <dbReference type="NCBI Taxonomy" id="872965"/>
    <lineage>
        <taxon>Bacteria</taxon>
        <taxon>Bacillati</taxon>
        <taxon>Chloroflexota</taxon>
        <taxon>Ardenticatenia</taxon>
        <taxon>Ardenticatenales</taxon>
        <taxon>Ardenticatenaceae</taxon>
        <taxon>Ardenticatena</taxon>
    </lineage>
</organism>
<protein>
    <submittedName>
        <fullName evidence="1">Uncharacterized protein</fullName>
    </submittedName>
</protein>
<dbReference type="AlphaFoldDB" id="A0A0M8KAP4"/>
<comment type="caution">
    <text evidence="1">The sequence shown here is derived from an EMBL/GenBank/DDBJ whole genome shotgun (WGS) entry which is preliminary data.</text>
</comment>
<dbReference type="Proteomes" id="UP000037784">
    <property type="component" value="Unassembled WGS sequence"/>
</dbReference>
<dbReference type="EMBL" id="BBZA01000245">
    <property type="protein sequence ID" value="GAP64341.1"/>
    <property type="molecule type" value="Genomic_DNA"/>
</dbReference>
<reference evidence="2" key="1">
    <citation type="submission" date="2015-08" db="EMBL/GenBank/DDBJ databases">
        <title>Draft Genome Sequence of a Heterotrophic Facultative Anaerobic Bacterium Ardenticatena maritima Strain 110S.</title>
        <authorList>
            <person name="Kawaichi S."/>
            <person name="Yoshida T."/>
            <person name="Sako Y."/>
            <person name="Nakamura R."/>
        </authorList>
    </citation>
    <scope>NUCLEOTIDE SEQUENCE [LARGE SCALE GENOMIC DNA]</scope>
    <source>
        <strain evidence="2">110S</strain>
    </source>
</reference>
<evidence type="ECO:0000313" key="1">
    <source>
        <dbReference type="EMBL" id="GAP64341.1"/>
    </source>
</evidence>
<sequence length="42" mass="4945">MIIPTPDDIESLCRKRAQSTMRHLFASAINKRYLSKYIFSLE</sequence>
<keyword evidence="2" id="KW-1185">Reference proteome</keyword>
<gene>
    <name evidence="1" type="ORF">ARMA_2764</name>
</gene>
<name>A0A0M8KAP4_9CHLR</name>
<accession>A0A0M8KAP4</accession>